<feature type="transmembrane region" description="Helical" evidence="1">
    <location>
        <begin position="7"/>
        <end position="25"/>
    </location>
</feature>
<reference evidence="3" key="1">
    <citation type="journal article" date="2011" name="Stand. Genomic Sci.">
        <title>Genome sequence of the filamentous, gliding Thiothrix nivea neotype strain (JP2(T)).</title>
        <authorList>
            <person name="Lapidus A."/>
            <person name="Nolan M."/>
            <person name="Lucas S."/>
            <person name="Glavina Del Rio T."/>
            <person name="Tice H."/>
            <person name="Cheng J.F."/>
            <person name="Tapia R."/>
            <person name="Han C."/>
            <person name="Goodwin L."/>
            <person name="Pitluck S."/>
            <person name="Liolios K."/>
            <person name="Pagani I."/>
            <person name="Ivanova N."/>
            <person name="Huntemann M."/>
            <person name="Mavromatis K."/>
            <person name="Mikhailova N."/>
            <person name="Pati A."/>
            <person name="Chen A."/>
            <person name="Palaniappan K."/>
            <person name="Land M."/>
            <person name="Brambilla E.M."/>
            <person name="Rohde M."/>
            <person name="Abt B."/>
            <person name="Verbarg S."/>
            <person name="Goker M."/>
            <person name="Bristow J."/>
            <person name="Eisen J.A."/>
            <person name="Markowitz V."/>
            <person name="Hugenholtz P."/>
            <person name="Kyrpides N.C."/>
            <person name="Klenk H.P."/>
            <person name="Woyke T."/>
        </authorList>
    </citation>
    <scope>NUCLEOTIDE SEQUENCE [LARGE SCALE GENOMIC DNA]</scope>
    <source>
        <strain evidence="3">ATCC 35100 / DSM 5205 / JP2</strain>
    </source>
</reference>
<keyword evidence="3" id="KW-1185">Reference proteome</keyword>
<protein>
    <recommendedName>
        <fullName evidence="4">5-bromo-4-chloroindolyl phosphate hydrolysis protein</fullName>
    </recommendedName>
</protein>
<dbReference type="AlphaFoldDB" id="A0A656HCF8"/>
<evidence type="ECO:0008006" key="4">
    <source>
        <dbReference type="Google" id="ProtNLM"/>
    </source>
</evidence>
<dbReference type="InterPro" id="IPR018770">
    <property type="entry name" value="ChloroindolylP_hydrolase"/>
</dbReference>
<organism evidence="2 3">
    <name type="scientific">Thiothrix nivea (strain ATCC 35100 / DSM 5205 / JP2)</name>
    <dbReference type="NCBI Taxonomy" id="870187"/>
    <lineage>
        <taxon>Bacteria</taxon>
        <taxon>Pseudomonadati</taxon>
        <taxon>Pseudomonadota</taxon>
        <taxon>Gammaproteobacteria</taxon>
        <taxon>Thiotrichales</taxon>
        <taxon>Thiotrichaceae</taxon>
        <taxon>Thiothrix</taxon>
    </lineage>
</organism>
<evidence type="ECO:0000313" key="2">
    <source>
        <dbReference type="EMBL" id="EIJ33684.1"/>
    </source>
</evidence>
<gene>
    <name evidence="2" type="ORF">Thini_1062</name>
</gene>
<keyword evidence="1" id="KW-0472">Membrane</keyword>
<keyword evidence="1" id="KW-0812">Transmembrane</keyword>
<dbReference type="EMBL" id="JH651384">
    <property type="protein sequence ID" value="EIJ33684.1"/>
    <property type="molecule type" value="Genomic_DNA"/>
</dbReference>
<dbReference type="Proteomes" id="UP000005317">
    <property type="component" value="Unassembled WGS sequence"/>
</dbReference>
<evidence type="ECO:0000313" key="3">
    <source>
        <dbReference type="Proteomes" id="UP000005317"/>
    </source>
</evidence>
<dbReference type="Pfam" id="PF10112">
    <property type="entry name" value="Halogen_Hydrol"/>
    <property type="match status" value="1"/>
</dbReference>
<evidence type="ECO:0000256" key="1">
    <source>
        <dbReference type="SAM" id="Phobius"/>
    </source>
</evidence>
<dbReference type="RefSeq" id="WP_002707633.1">
    <property type="nucleotide sequence ID" value="NZ_JH651384.1"/>
</dbReference>
<keyword evidence="1" id="KW-1133">Transmembrane helix</keyword>
<proteinExistence type="predicted"/>
<accession>A0A656HCF8</accession>
<name>A0A656HCF8_THINJ</name>
<sequence length="211" mass="23486" precursor="true">MLKLKELWRQILAGVLAAGVFSAVYLGFSLVWWAALLAGFAVYAASLLLIERAPEDSEVYVYANLTQEDINAAVRQCLQAAKDLHAASKANRIDADTAVALERMAQLVEEIGNNYREDARDLKHSRNFTNHYLPKILELVKDYVALSNRTVTDSAQQRLQQVGGVIRGYLPNVQTIHNACLENDFEKLELETSVLGDVMKLAIPAAKETIR</sequence>